<dbReference type="Pfam" id="PF01584">
    <property type="entry name" value="CheW"/>
    <property type="match status" value="1"/>
</dbReference>
<dbReference type="Gene3D" id="2.30.30.40">
    <property type="entry name" value="SH3 Domains"/>
    <property type="match status" value="1"/>
</dbReference>
<dbReference type="PROSITE" id="PS50851">
    <property type="entry name" value="CHEW"/>
    <property type="match status" value="1"/>
</dbReference>
<dbReference type="CDD" id="cd00732">
    <property type="entry name" value="CheW"/>
    <property type="match status" value="1"/>
</dbReference>
<accession>A0ABR7RKF4</accession>
<dbReference type="RefSeq" id="WP_187784233.1">
    <property type="nucleotide sequence ID" value="NZ_JACTVA010000013.1"/>
</dbReference>
<comment type="caution">
    <text evidence="2">The sequence shown here is derived from an EMBL/GenBank/DDBJ whole genome shotgun (WGS) entry which is preliminary data.</text>
</comment>
<evidence type="ECO:0000259" key="1">
    <source>
        <dbReference type="PROSITE" id="PS50851"/>
    </source>
</evidence>
<feature type="domain" description="CheW-like" evidence="1">
    <location>
        <begin position="8"/>
        <end position="149"/>
    </location>
</feature>
<dbReference type="PANTHER" id="PTHR22617">
    <property type="entry name" value="CHEMOTAXIS SENSOR HISTIDINE KINASE-RELATED"/>
    <property type="match status" value="1"/>
</dbReference>
<reference evidence="2 3" key="1">
    <citation type="journal article" date="2013" name="Int. J. Syst. Evol. Microbiol.">
        <title>Roseomonas aerophila sp. nov., isolated from air.</title>
        <authorList>
            <person name="Kim S.J."/>
            <person name="Weon H.Y."/>
            <person name="Ahn J.H."/>
            <person name="Hong S.B."/>
            <person name="Seok S.J."/>
            <person name="Whang K.S."/>
            <person name="Kwon S.W."/>
        </authorList>
    </citation>
    <scope>NUCLEOTIDE SEQUENCE [LARGE SCALE GENOMIC DNA]</scope>
    <source>
        <strain evidence="2 3">NBRC 108923</strain>
    </source>
</reference>
<evidence type="ECO:0000313" key="3">
    <source>
        <dbReference type="Proteomes" id="UP000626026"/>
    </source>
</evidence>
<name>A0ABR7RKF4_9PROT</name>
<keyword evidence="3" id="KW-1185">Reference proteome</keyword>
<dbReference type="InterPro" id="IPR002545">
    <property type="entry name" value="CheW-lke_dom"/>
</dbReference>
<sequence>MADASLPAGPFVTLGLEGDIFAIPVAAVLEILDSRRITRLPEAPMHVLGLIDVRGRSVPVMDLRACLGLPDGEPSEHTRILVLDVGGARVIGLMVDRVFEVTALDGTGIEPPPDLGAPWRSEHLLGIGRQGEDFVLLLDVGRLFAAGEMSF</sequence>
<dbReference type="Proteomes" id="UP000626026">
    <property type="component" value="Unassembled WGS sequence"/>
</dbReference>
<organism evidence="2 3">
    <name type="scientific">Teichococcus aerophilus</name>
    <dbReference type="NCBI Taxonomy" id="1224513"/>
    <lineage>
        <taxon>Bacteria</taxon>
        <taxon>Pseudomonadati</taxon>
        <taxon>Pseudomonadota</taxon>
        <taxon>Alphaproteobacteria</taxon>
        <taxon>Acetobacterales</taxon>
        <taxon>Roseomonadaceae</taxon>
        <taxon>Roseomonas</taxon>
    </lineage>
</organism>
<dbReference type="Gene3D" id="2.40.50.180">
    <property type="entry name" value="CheA-289, Domain 4"/>
    <property type="match status" value="1"/>
</dbReference>
<gene>
    <name evidence="2" type="ORF">IBL26_09465</name>
</gene>
<dbReference type="SUPFAM" id="SSF50341">
    <property type="entry name" value="CheW-like"/>
    <property type="match status" value="1"/>
</dbReference>
<protein>
    <submittedName>
        <fullName evidence="2">Chemotaxis protein CheW</fullName>
    </submittedName>
</protein>
<dbReference type="InterPro" id="IPR039315">
    <property type="entry name" value="CheW"/>
</dbReference>
<evidence type="ECO:0000313" key="2">
    <source>
        <dbReference type="EMBL" id="MBC9207060.1"/>
    </source>
</evidence>
<dbReference type="SMART" id="SM00260">
    <property type="entry name" value="CheW"/>
    <property type="match status" value="1"/>
</dbReference>
<proteinExistence type="predicted"/>
<dbReference type="InterPro" id="IPR036061">
    <property type="entry name" value="CheW-like_dom_sf"/>
</dbReference>
<dbReference type="EMBL" id="JACTVA010000013">
    <property type="protein sequence ID" value="MBC9207060.1"/>
    <property type="molecule type" value="Genomic_DNA"/>
</dbReference>
<dbReference type="PANTHER" id="PTHR22617:SF23">
    <property type="entry name" value="CHEMOTAXIS PROTEIN CHEW"/>
    <property type="match status" value="1"/>
</dbReference>